<dbReference type="KEGG" id="mgg:MPLG2_1624"/>
<sequence length="64" mass="6891">MDFVDQIKGAVSGHDDQIEGAIDKGGDFIDSKTDGKYAGQVDQVQDFLKDQLNAFAGDQEALKS</sequence>
<protein>
    <recommendedName>
        <fullName evidence="3">Antitoxin</fullName>
    </recommendedName>
</protein>
<dbReference type="Pfam" id="PF14013">
    <property type="entry name" value="MT0933_antitox"/>
    <property type="match status" value="1"/>
</dbReference>
<organism evidence="1 2">
    <name type="scientific">Micropruina glycogenica</name>
    <dbReference type="NCBI Taxonomy" id="75385"/>
    <lineage>
        <taxon>Bacteria</taxon>
        <taxon>Bacillati</taxon>
        <taxon>Actinomycetota</taxon>
        <taxon>Actinomycetes</taxon>
        <taxon>Propionibacteriales</taxon>
        <taxon>Nocardioidaceae</taxon>
        <taxon>Micropruina</taxon>
    </lineage>
</organism>
<evidence type="ECO:0000313" key="2">
    <source>
        <dbReference type="Proteomes" id="UP000238164"/>
    </source>
</evidence>
<dbReference type="EMBL" id="LT985188">
    <property type="protein sequence ID" value="SPD86660.1"/>
    <property type="molecule type" value="Genomic_DNA"/>
</dbReference>
<gene>
    <name evidence="1" type="ORF">MPLG2_1624</name>
</gene>
<evidence type="ECO:0000313" key="1">
    <source>
        <dbReference type="EMBL" id="SPD86660.1"/>
    </source>
</evidence>
<evidence type="ECO:0008006" key="3">
    <source>
        <dbReference type="Google" id="ProtNLM"/>
    </source>
</evidence>
<dbReference type="OrthoDB" id="5125103at2"/>
<dbReference type="AlphaFoldDB" id="A0A2N9JGE0"/>
<dbReference type="Proteomes" id="UP000238164">
    <property type="component" value="Chromosome 1"/>
</dbReference>
<name>A0A2N9JGE0_9ACTN</name>
<dbReference type="InterPro" id="IPR028037">
    <property type="entry name" value="Antitoxin_Rv0909/MT0933"/>
</dbReference>
<dbReference type="RefSeq" id="WP_105185569.1">
    <property type="nucleotide sequence ID" value="NZ_BAAAGO010000007.1"/>
</dbReference>
<proteinExistence type="predicted"/>
<keyword evidence="2" id="KW-1185">Reference proteome</keyword>
<reference evidence="1 2" key="1">
    <citation type="submission" date="2018-02" db="EMBL/GenBank/DDBJ databases">
        <authorList>
            <person name="Cohen D.B."/>
            <person name="Kent A.D."/>
        </authorList>
    </citation>
    <scope>NUCLEOTIDE SEQUENCE [LARGE SCALE GENOMIC DNA]</scope>
    <source>
        <strain evidence="1">1</strain>
    </source>
</reference>
<accession>A0A2N9JGE0</accession>